<evidence type="ECO:0000313" key="8">
    <source>
        <dbReference type="Proteomes" id="UP001165121"/>
    </source>
</evidence>
<keyword evidence="8" id="KW-1185">Reference proteome</keyword>
<dbReference type="EMBL" id="BSXT01001824">
    <property type="protein sequence ID" value="GMF45473.1"/>
    <property type="molecule type" value="Genomic_DNA"/>
</dbReference>
<feature type="transmembrane region" description="Helical" evidence="5">
    <location>
        <begin position="273"/>
        <end position="295"/>
    </location>
</feature>
<evidence type="ECO:0000256" key="2">
    <source>
        <dbReference type="ARBA" id="ARBA00022692"/>
    </source>
</evidence>
<name>A0A9W6XUD1_9STRA</name>
<protein>
    <submittedName>
        <fullName evidence="7">Unnamed protein product</fullName>
    </submittedName>
</protein>
<proteinExistence type="predicted"/>
<keyword evidence="4 5" id="KW-0472">Membrane</keyword>
<comment type="subcellular location">
    <subcellularLocation>
        <location evidence="1">Membrane</location>
        <topology evidence="1">Multi-pass membrane protein</topology>
    </subcellularLocation>
</comment>
<feature type="domain" description="Polycystin cation channel PKD1/PKD2" evidence="6">
    <location>
        <begin position="165"/>
        <end position="301"/>
    </location>
</feature>
<dbReference type="InterPro" id="IPR051223">
    <property type="entry name" value="Polycystin"/>
</dbReference>
<feature type="transmembrane region" description="Helical" evidence="5">
    <location>
        <begin position="213"/>
        <end position="236"/>
    </location>
</feature>
<evidence type="ECO:0000313" key="7">
    <source>
        <dbReference type="EMBL" id="GMF45473.1"/>
    </source>
</evidence>
<dbReference type="OrthoDB" id="444119at2759"/>
<evidence type="ECO:0000256" key="1">
    <source>
        <dbReference type="ARBA" id="ARBA00004141"/>
    </source>
</evidence>
<accession>A0A9W6XUD1</accession>
<dbReference type="PANTHER" id="PTHR10877">
    <property type="entry name" value="POLYCYSTIN FAMILY MEMBER"/>
    <property type="match status" value="1"/>
</dbReference>
<feature type="transmembrane region" description="Helical" evidence="5">
    <location>
        <begin position="172"/>
        <end position="193"/>
    </location>
</feature>
<dbReference type="Pfam" id="PF08016">
    <property type="entry name" value="PKD_channel"/>
    <property type="match status" value="1"/>
</dbReference>
<keyword evidence="2 5" id="KW-0812">Transmembrane</keyword>
<dbReference type="PANTHER" id="PTHR10877:SF183">
    <property type="entry name" value="AT14535P-RELATED"/>
    <property type="match status" value="1"/>
</dbReference>
<gene>
    <name evidence="7" type="ORF">Pfra01_001629600</name>
</gene>
<comment type="caution">
    <text evidence="7">The sequence shown here is derived from an EMBL/GenBank/DDBJ whole genome shotgun (WGS) entry which is preliminary data.</text>
</comment>
<evidence type="ECO:0000256" key="3">
    <source>
        <dbReference type="ARBA" id="ARBA00022989"/>
    </source>
</evidence>
<dbReference type="Gene3D" id="1.10.287.70">
    <property type="match status" value="1"/>
</dbReference>
<dbReference type="InterPro" id="IPR013122">
    <property type="entry name" value="PKD1_2_channel"/>
</dbReference>
<evidence type="ECO:0000256" key="4">
    <source>
        <dbReference type="ARBA" id="ARBA00023136"/>
    </source>
</evidence>
<dbReference type="Proteomes" id="UP001165121">
    <property type="component" value="Unassembled WGS sequence"/>
</dbReference>
<dbReference type="GO" id="GO:0016020">
    <property type="term" value="C:membrane"/>
    <property type="evidence" value="ECO:0007669"/>
    <property type="project" value="UniProtKB-SubCell"/>
</dbReference>
<organism evidence="7 8">
    <name type="scientific">Phytophthora fragariaefolia</name>
    <dbReference type="NCBI Taxonomy" id="1490495"/>
    <lineage>
        <taxon>Eukaryota</taxon>
        <taxon>Sar</taxon>
        <taxon>Stramenopiles</taxon>
        <taxon>Oomycota</taxon>
        <taxon>Peronosporomycetes</taxon>
        <taxon>Peronosporales</taxon>
        <taxon>Peronosporaceae</taxon>
        <taxon>Phytophthora</taxon>
    </lineage>
</organism>
<dbReference type="AlphaFoldDB" id="A0A9W6XUD1"/>
<reference evidence="7" key="1">
    <citation type="submission" date="2023-04" db="EMBL/GenBank/DDBJ databases">
        <title>Phytophthora fragariaefolia NBRC 109709.</title>
        <authorList>
            <person name="Ichikawa N."/>
            <person name="Sato H."/>
            <person name="Tonouchi N."/>
        </authorList>
    </citation>
    <scope>NUCLEOTIDE SEQUENCE</scope>
    <source>
        <strain evidence="7">NBRC 109709</strain>
    </source>
</reference>
<evidence type="ECO:0000259" key="6">
    <source>
        <dbReference type="Pfam" id="PF08016"/>
    </source>
</evidence>
<feature type="transmembrane region" description="Helical" evidence="5">
    <location>
        <begin position="67"/>
        <end position="85"/>
    </location>
</feature>
<feature type="transmembrane region" description="Helical" evidence="5">
    <location>
        <begin position="106"/>
        <end position="127"/>
    </location>
</feature>
<sequence length="304" mass="34801">METNNWIENSTDKAVVSVLTYNGELEGYVVTELTLQFHQGRYITPTVSTRPTISIPYGREKSYASDILVWIWMCIALMWAGSCVAQWRVKANRPSRRQMVIRVFDLYVVEVAMGVFYAVWAIIVSLLEDYDFQYAPWKIADPAAIYPEGNEDDIIALNYLIDNLKATAHYTAALRVIGTIVILLIGLQILNRFRFHPQLNILTRTVASALKQFGAFFVVFIVIFTTFTIIDSMIFVDRAKEFSRLDNSMASCINMLFGQFDFNSIKNLQFSVAFYWVFMIVVTIVLMNMMLAIVLDAYEQVSTV</sequence>
<evidence type="ECO:0000256" key="5">
    <source>
        <dbReference type="SAM" id="Phobius"/>
    </source>
</evidence>
<keyword evidence="3 5" id="KW-1133">Transmembrane helix</keyword>